<organism evidence="2 3">
    <name type="scientific">Reyranella humidisoli</name>
    <dbReference type="NCBI Taxonomy" id="2849149"/>
    <lineage>
        <taxon>Bacteria</taxon>
        <taxon>Pseudomonadati</taxon>
        <taxon>Pseudomonadota</taxon>
        <taxon>Alphaproteobacteria</taxon>
        <taxon>Hyphomicrobiales</taxon>
        <taxon>Reyranellaceae</taxon>
        <taxon>Reyranella</taxon>
    </lineage>
</organism>
<evidence type="ECO:0000259" key="1">
    <source>
        <dbReference type="Pfam" id="PF12697"/>
    </source>
</evidence>
<dbReference type="EMBL" id="JAHOPB010000002">
    <property type="protein sequence ID" value="MBU8876006.1"/>
    <property type="molecule type" value="Genomic_DNA"/>
</dbReference>
<evidence type="ECO:0000313" key="3">
    <source>
        <dbReference type="Proteomes" id="UP000727907"/>
    </source>
</evidence>
<keyword evidence="3" id="KW-1185">Reference proteome</keyword>
<dbReference type="Proteomes" id="UP000727907">
    <property type="component" value="Unassembled WGS sequence"/>
</dbReference>
<feature type="domain" description="AB hydrolase-1" evidence="1">
    <location>
        <begin position="8"/>
        <end position="232"/>
    </location>
</feature>
<dbReference type="PANTHER" id="PTHR37017">
    <property type="entry name" value="AB HYDROLASE-1 DOMAIN-CONTAINING PROTEIN-RELATED"/>
    <property type="match status" value="1"/>
</dbReference>
<name>A0ABS6INU2_9HYPH</name>
<dbReference type="GO" id="GO:0016787">
    <property type="term" value="F:hydrolase activity"/>
    <property type="evidence" value="ECO:0007669"/>
    <property type="project" value="UniProtKB-KW"/>
</dbReference>
<protein>
    <submittedName>
        <fullName evidence="2">Alpha/beta hydrolase</fullName>
    </submittedName>
</protein>
<gene>
    <name evidence="2" type="ORF">KQ910_19700</name>
</gene>
<dbReference type="RefSeq" id="WP_216964464.1">
    <property type="nucleotide sequence ID" value="NZ_JAHOPB010000002.1"/>
</dbReference>
<sequence length="240" mass="26321">MSKSRTYVCLPGAWMGAWSFQFVVERLRAAGHDARALPFRGVGERAAELSPDLDNDVFLAETIATLEKEDLRDIVLVGHSFGSLIATLVTDRIPERIGHLVIIDGGIATDGQSIFGRIPPEIVAKRKKLMKVVNDTEVLPFAPVGSLIIDDPVLAAWTHRHLTPHPVACYTKPIKLHNPAGNGRPMTYVACTKPRYPVSAGMHEKVQTMPHVRYRSIEAGHNCIISAPDLVTAELLAIPR</sequence>
<proteinExistence type="predicted"/>
<reference evidence="2 3" key="1">
    <citation type="submission" date="2021-06" db="EMBL/GenBank/DDBJ databases">
        <authorList>
            <person name="Lee D.H."/>
        </authorList>
    </citation>
    <scope>NUCLEOTIDE SEQUENCE [LARGE SCALE GENOMIC DNA]</scope>
    <source>
        <strain evidence="2 3">MMS21-HV4-11</strain>
    </source>
</reference>
<dbReference type="Pfam" id="PF12697">
    <property type="entry name" value="Abhydrolase_6"/>
    <property type="match status" value="1"/>
</dbReference>
<dbReference type="InterPro" id="IPR000073">
    <property type="entry name" value="AB_hydrolase_1"/>
</dbReference>
<evidence type="ECO:0000313" key="2">
    <source>
        <dbReference type="EMBL" id="MBU8876006.1"/>
    </source>
</evidence>
<comment type="caution">
    <text evidence="2">The sequence shown here is derived from an EMBL/GenBank/DDBJ whole genome shotgun (WGS) entry which is preliminary data.</text>
</comment>
<dbReference type="PANTHER" id="PTHR37017:SF11">
    <property type="entry name" value="ESTERASE_LIPASE_THIOESTERASE DOMAIN-CONTAINING PROTEIN"/>
    <property type="match status" value="1"/>
</dbReference>
<keyword evidence="2" id="KW-0378">Hydrolase</keyword>
<accession>A0ABS6INU2</accession>
<dbReference type="InterPro" id="IPR052897">
    <property type="entry name" value="Sec-Metab_Biosynth_Hydrolase"/>
</dbReference>